<proteinExistence type="inferred from homology"/>
<comment type="caution">
    <text evidence="4">The sequence shown here is derived from an EMBL/GenBank/DDBJ whole genome shotgun (WGS) entry which is preliminary data.</text>
</comment>
<evidence type="ECO:0000313" key="4">
    <source>
        <dbReference type="EMBL" id="RKQ68933.1"/>
    </source>
</evidence>
<name>A0A420WD70_9PROT</name>
<dbReference type="SUPFAM" id="SSF53955">
    <property type="entry name" value="Lysozyme-like"/>
    <property type="match status" value="1"/>
</dbReference>
<comment type="similarity">
    <text evidence="2">Belongs to the virb1 family.</text>
</comment>
<keyword evidence="5" id="KW-1185">Reference proteome</keyword>
<dbReference type="AlphaFoldDB" id="A0A420WD70"/>
<gene>
    <name evidence="4" type="ORF">DES40_1709</name>
</gene>
<protein>
    <submittedName>
        <fullName evidence="4">Transglycosylase-like protein with SLT domain</fullName>
    </submittedName>
</protein>
<evidence type="ECO:0000259" key="3">
    <source>
        <dbReference type="Pfam" id="PF01464"/>
    </source>
</evidence>
<evidence type="ECO:0000313" key="5">
    <source>
        <dbReference type="Proteomes" id="UP000282211"/>
    </source>
</evidence>
<dbReference type="PANTHER" id="PTHR37423">
    <property type="entry name" value="SOLUBLE LYTIC MUREIN TRANSGLYCOSYLASE-RELATED"/>
    <property type="match status" value="1"/>
</dbReference>
<evidence type="ECO:0000256" key="1">
    <source>
        <dbReference type="ARBA" id="ARBA00007734"/>
    </source>
</evidence>
<dbReference type="InterPro" id="IPR008258">
    <property type="entry name" value="Transglycosylase_SLT_dom_1"/>
</dbReference>
<dbReference type="PANTHER" id="PTHR37423:SF2">
    <property type="entry name" value="MEMBRANE-BOUND LYTIC MUREIN TRANSGLYCOSYLASE C"/>
    <property type="match status" value="1"/>
</dbReference>
<comment type="similarity">
    <text evidence="1">Belongs to the transglycosylase Slt family.</text>
</comment>
<accession>A0A420WD70</accession>
<dbReference type="SUPFAM" id="SSF50494">
    <property type="entry name" value="Trypsin-like serine proteases"/>
    <property type="match status" value="1"/>
</dbReference>
<dbReference type="InterPro" id="IPR023346">
    <property type="entry name" value="Lysozyme-like_dom_sf"/>
</dbReference>
<dbReference type="Gene3D" id="1.10.530.10">
    <property type="match status" value="1"/>
</dbReference>
<feature type="domain" description="Transglycosylase SLT" evidence="3">
    <location>
        <begin position="59"/>
        <end position="154"/>
    </location>
</feature>
<dbReference type="Pfam" id="PF01464">
    <property type="entry name" value="SLT"/>
    <property type="match status" value="1"/>
</dbReference>
<sequence>MPLLWCLWLAPSSSASDQVGPVWPSKFTACEVYIDDIRAAVSRRFPDDFQYPTVWAAQLYQESLCNPAARSPAGAGGIAQFMSATAGDISKQFGFDFDRFNARQAIDKGAYYQAKRTAPWRRRYRTPEQAHELGLCAYNAGMGNCLKAQKLCGDARLWKDIAPCQGRVTGRHAAETIQYIKRIKQFSNEISDASPWDIPTGWRQEITQSRRQALFSDLPVQRHFTGQSWCSFFPLWGGWATAGHCHDEIERAKQTHGFPPPFLDGLTPSYASEIDAAFYGVSFPKTSPRNIEAGEIVEIIGYPAGADGLAYRKGYAYLKRASGGETYAMGGYIVVFETGPRPTFEREPVVGGMSGSPGLDSHGQPICIVVNQNGQTDLTGDGRPDNSMDCVSLADAWEVLR</sequence>
<dbReference type="Proteomes" id="UP000282211">
    <property type="component" value="Unassembled WGS sequence"/>
</dbReference>
<evidence type="ECO:0000256" key="2">
    <source>
        <dbReference type="ARBA" id="ARBA00009387"/>
    </source>
</evidence>
<dbReference type="InterPro" id="IPR009003">
    <property type="entry name" value="Peptidase_S1_PA"/>
</dbReference>
<dbReference type="RefSeq" id="WP_170144939.1">
    <property type="nucleotide sequence ID" value="NZ_RBII01000002.1"/>
</dbReference>
<dbReference type="InParanoid" id="A0A420WD70"/>
<dbReference type="EMBL" id="RBII01000002">
    <property type="protein sequence ID" value="RKQ68933.1"/>
    <property type="molecule type" value="Genomic_DNA"/>
</dbReference>
<organism evidence="4 5">
    <name type="scientific">Litorimonas taeanensis</name>
    <dbReference type="NCBI Taxonomy" id="568099"/>
    <lineage>
        <taxon>Bacteria</taxon>
        <taxon>Pseudomonadati</taxon>
        <taxon>Pseudomonadota</taxon>
        <taxon>Alphaproteobacteria</taxon>
        <taxon>Maricaulales</taxon>
        <taxon>Robiginitomaculaceae</taxon>
    </lineage>
</organism>
<reference evidence="4 5" key="1">
    <citation type="submission" date="2018-10" db="EMBL/GenBank/DDBJ databases">
        <title>Genomic Encyclopedia of Type Strains, Phase IV (KMG-IV): sequencing the most valuable type-strain genomes for metagenomic binning, comparative biology and taxonomic classification.</title>
        <authorList>
            <person name="Goeker M."/>
        </authorList>
    </citation>
    <scope>NUCLEOTIDE SEQUENCE [LARGE SCALE GENOMIC DNA]</scope>
    <source>
        <strain evidence="4 5">DSM 22008</strain>
    </source>
</reference>